<dbReference type="InterPro" id="IPR029064">
    <property type="entry name" value="Ribosomal_eL30-like_sf"/>
</dbReference>
<keyword evidence="3" id="KW-0489">Methyltransferase</keyword>
<dbReference type="Pfam" id="PF22435">
    <property type="entry name" value="MRM3-like_sub_bind"/>
    <property type="match status" value="1"/>
</dbReference>
<dbReference type="OMA" id="FLKFHKY"/>
<dbReference type="Proteomes" id="UP000265080">
    <property type="component" value="Chromosome 9"/>
</dbReference>
<keyword evidence="2" id="KW-0698">rRNA processing</keyword>
<feature type="compositionally biased region" description="Basic and acidic residues" evidence="5">
    <location>
        <begin position="311"/>
        <end position="320"/>
    </location>
</feature>
<dbReference type="GO" id="GO:0003723">
    <property type="term" value="F:RNA binding"/>
    <property type="evidence" value="ECO:0007669"/>
    <property type="project" value="InterPro"/>
</dbReference>
<evidence type="ECO:0000256" key="1">
    <source>
        <dbReference type="ARBA" id="ARBA00007228"/>
    </source>
</evidence>
<dbReference type="AlphaFoldDB" id="A0A3P8SL95"/>
<reference evidence="7" key="3">
    <citation type="submission" date="2025-09" db="UniProtKB">
        <authorList>
            <consortium name="Ensembl"/>
        </authorList>
    </citation>
    <scope>IDENTIFICATION</scope>
</reference>
<evidence type="ECO:0000259" key="6">
    <source>
        <dbReference type="SMART" id="SM00967"/>
    </source>
</evidence>
<keyword evidence="8" id="KW-1185">Reference proteome</keyword>
<dbReference type="CDD" id="cd18106">
    <property type="entry name" value="SpoU-like_RNMTL1"/>
    <property type="match status" value="1"/>
</dbReference>
<dbReference type="InterPro" id="IPR013123">
    <property type="entry name" value="SpoU_subst-bd"/>
</dbReference>
<evidence type="ECO:0000256" key="3">
    <source>
        <dbReference type="ARBA" id="ARBA00022603"/>
    </source>
</evidence>
<protein>
    <submittedName>
        <fullName evidence="7">Mitochondrial rRNA methyltransferase 3a</fullName>
    </submittedName>
</protein>
<dbReference type="Ensembl" id="ENSAPET00000013566.1">
    <property type="protein sequence ID" value="ENSAPEP00000013213.1"/>
    <property type="gene ID" value="ENSAPEG00000009402.1"/>
</dbReference>
<feature type="domain" description="RNA 2-O ribose methyltransferase substrate binding" evidence="6">
    <location>
        <begin position="146"/>
        <end position="217"/>
    </location>
</feature>
<dbReference type="PANTHER" id="PTHR43191">
    <property type="entry name" value="RRNA METHYLTRANSFERASE 3"/>
    <property type="match status" value="1"/>
</dbReference>
<feature type="region of interest" description="Disordered" evidence="5">
    <location>
        <begin position="72"/>
        <end position="95"/>
    </location>
</feature>
<proteinExistence type="inferred from homology"/>
<dbReference type="InterPro" id="IPR001537">
    <property type="entry name" value="SpoU_MeTrfase"/>
</dbReference>
<dbReference type="Pfam" id="PF00588">
    <property type="entry name" value="SpoU_methylase"/>
    <property type="match status" value="2"/>
</dbReference>
<organism evidence="7 8">
    <name type="scientific">Amphiprion percula</name>
    <name type="common">Orange clownfish</name>
    <name type="synonym">Lutjanus percula</name>
    <dbReference type="NCBI Taxonomy" id="161767"/>
    <lineage>
        <taxon>Eukaryota</taxon>
        <taxon>Metazoa</taxon>
        <taxon>Chordata</taxon>
        <taxon>Craniata</taxon>
        <taxon>Vertebrata</taxon>
        <taxon>Euteleostomi</taxon>
        <taxon>Actinopterygii</taxon>
        <taxon>Neopterygii</taxon>
        <taxon>Teleostei</taxon>
        <taxon>Neoteleostei</taxon>
        <taxon>Acanthomorphata</taxon>
        <taxon>Ovalentaria</taxon>
        <taxon>Pomacentridae</taxon>
        <taxon>Amphiprion</taxon>
    </lineage>
</organism>
<evidence type="ECO:0000256" key="2">
    <source>
        <dbReference type="ARBA" id="ARBA00022552"/>
    </source>
</evidence>
<dbReference type="GO" id="GO:0032259">
    <property type="term" value="P:methylation"/>
    <property type="evidence" value="ECO:0007669"/>
    <property type="project" value="UniProtKB-KW"/>
</dbReference>
<dbReference type="PANTHER" id="PTHR43191:SF2">
    <property type="entry name" value="RRNA METHYLTRANSFERASE 3, MITOCHONDRIAL"/>
    <property type="match status" value="1"/>
</dbReference>
<reference evidence="7" key="2">
    <citation type="submission" date="2025-08" db="UniProtKB">
        <authorList>
            <consortium name="Ensembl"/>
        </authorList>
    </citation>
    <scope>IDENTIFICATION</scope>
</reference>
<dbReference type="InterPro" id="IPR053888">
    <property type="entry name" value="MRM3-like_sub_bind"/>
</dbReference>
<dbReference type="GO" id="GO:0005737">
    <property type="term" value="C:cytoplasm"/>
    <property type="evidence" value="ECO:0007669"/>
    <property type="project" value="UniProtKB-ARBA"/>
</dbReference>
<dbReference type="Gene3D" id="3.40.1280.10">
    <property type="match status" value="1"/>
</dbReference>
<feature type="region of interest" description="Disordered" evidence="5">
    <location>
        <begin position="309"/>
        <end position="363"/>
    </location>
</feature>
<dbReference type="GeneTree" id="ENSGT00940000166642"/>
<evidence type="ECO:0000256" key="5">
    <source>
        <dbReference type="SAM" id="MobiDB-lite"/>
    </source>
</evidence>
<keyword evidence="4" id="KW-0808">Transferase</keyword>
<dbReference type="GO" id="GO:0006364">
    <property type="term" value="P:rRNA processing"/>
    <property type="evidence" value="ECO:0007669"/>
    <property type="project" value="UniProtKB-KW"/>
</dbReference>
<dbReference type="SUPFAM" id="SSF55315">
    <property type="entry name" value="L30e-like"/>
    <property type="match status" value="1"/>
</dbReference>
<dbReference type="GO" id="GO:0008173">
    <property type="term" value="F:RNA methyltransferase activity"/>
    <property type="evidence" value="ECO:0007669"/>
    <property type="project" value="InterPro"/>
</dbReference>
<dbReference type="InterPro" id="IPR029026">
    <property type="entry name" value="tRNA_m1G_MTases_N"/>
</dbReference>
<evidence type="ECO:0000313" key="8">
    <source>
        <dbReference type="Proteomes" id="UP000265080"/>
    </source>
</evidence>
<dbReference type="SUPFAM" id="SSF75217">
    <property type="entry name" value="alpha/beta knot"/>
    <property type="match status" value="1"/>
</dbReference>
<sequence>MAAYMRGVMCLFSVERNVFLTQRSGVLVESKRFVRGLRRKPVRVLFPENETSKVLKPPLSEQNVWRLKEAEVTSAGGHPSTGGHPEETESVKSRSNVQSSVKHVCVSKDQVDGLRFDRAFPGDKRLARLVSVARSRTFREHQGKILLEGRRLICDALDAGANPQTVFFSTVDRLRELPLDKLRRASLVKVKFEDIKTWSELVAPQGVIAIFSRPDPSRMNFADRSHSVPLSLICDNIRDPGNLGTMLRCAAAAGCHNVLLTKGCVDVWEPKVLRAAMGAHFRLPIHPSLTWDDIKSHLPKPVTVHVADSSCEPHRSRETEVIASHKPSKAGDYGWVSSRPSRRNTRYEEYDSDSDAESDDERLSLPRVDTKLYHDSWARSPTALVIGGETHGLSVESVQLAERTDGHRLFIPVAPDVDSLNSAMAASILLFEGRKQLLKLLQTSGKKRQPKAERQVS</sequence>
<dbReference type="InterPro" id="IPR029028">
    <property type="entry name" value="Alpha/beta_knot_MTases"/>
</dbReference>
<feature type="compositionally biased region" description="Acidic residues" evidence="5">
    <location>
        <begin position="350"/>
        <end position="360"/>
    </location>
</feature>
<dbReference type="STRING" id="161767.ENSAPEP00000013213"/>
<name>A0A3P8SL95_AMPPE</name>
<dbReference type="InterPro" id="IPR051259">
    <property type="entry name" value="rRNA_Methyltransferase"/>
</dbReference>
<dbReference type="SMART" id="SM00967">
    <property type="entry name" value="SpoU_sub_bind"/>
    <property type="match status" value="1"/>
</dbReference>
<reference evidence="7 8" key="1">
    <citation type="submission" date="2018-03" db="EMBL/GenBank/DDBJ databases">
        <title>Finding Nemo's genes: A chromosome-scale reference assembly of the genome of the orange clownfish Amphiprion percula.</title>
        <authorList>
            <person name="Lehmann R."/>
        </authorList>
    </citation>
    <scope>NUCLEOTIDE SEQUENCE</scope>
</reference>
<comment type="similarity">
    <text evidence="1">Belongs to the class IV-like SAM-binding methyltransferase superfamily. RNA methyltransferase TrmH family.</text>
</comment>
<evidence type="ECO:0000313" key="7">
    <source>
        <dbReference type="Ensembl" id="ENSAPEP00000013213.1"/>
    </source>
</evidence>
<accession>A0A3P8SL95</accession>
<evidence type="ECO:0000256" key="4">
    <source>
        <dbReference type="ARBA" id="ARBA00022679"/>
    </source>
</evidence>
<dbReference type="Gene3D" id="3.30.1330.30">
    <property type="match status" value="1"/>
</dbReference>